<dbReference type="Proteomes" id="UP000091857">
    <property type="component" value="Chromosome 13"/>
</dbReference>
<protein>
    <submittedName>
        <fullName evidence="2">Uncharacterized protein</fullName>
    </submittedName>
</protein>
<dbReference type="OMA" id="MASFKLW"/>
<evidence type="ECO:0000313" key="3">
    <source>
        <dbReference type="Proteomes" id="UP000091857"/>
    </source>
</evidence>
<accession>A0A2C9UTN3</accession>
<comment type="caution">
    <text evidence="2">The sequence shown here is derived from an EMBL/GenBank/DDBJ whole genome shotgun (WGS) entry which is preliminary data.</text>
</comment>
<dbReference type="Gramene" id="Manes.13G138500.1.v8.1">
    <property type="protein sequence ID" value="Manes.13G138500.1.v8.1.CDS.1"/>
    <property type="gene ID" value="Manes.13G138500.v8.1"/>
</dbReference>
<feature type="chain" id="PRO_5012948675" evidence="1">
    <location>
        <begin position="24"/>
        <end position="83"/>
    </location>
</feature>
<dbReference type="EMBL" id="CM004399">
    <property type="protein sequence ID" value="OAY33954.1"/>
    <property type="molecule type" value="Genomic_DNA"/>
</dbReference>
<feature type="signal peptide" evidence="1">
    <location>
        <begin position="1"/>
        <end position="23"/>
    </location>
</feature>
<keyword evidence="3" id="KW-1185">Reference proteome</keyword>
<sequence>MASYLKFWVYIVIFLLPFAELESRVLVPYADHRHERKNLTTVFQELQEISKALKVRLENEMADGEYFNESKRISPGGPDPKHH</sequence>
<organism evidence="2 3">
    <name type="scientific">Manihot esculenta</name>
    <name type="common">Cassava</name>
    <name type="synonym">Jatropha manihot</name>
    <dbReference type="NCBI Taxonomy" id="3983"/>
    <lineage>
        <taxon>Eukaryota</taxon>
        <taxon>Viridiplantae</taxon>
        <taxon>Streptophyta</taxon>
        <taxon>Embryophyta</taxon>
        <taxon>Tracheophyta</taxon>
        <taxon>Spermatophyta</taxon>
        <taxon>Magnoliopsida</taxon>
        <taxon>eudicotyledons</taxon>
        <taxon>Gunneridae</taxon>
        <taxon>Pentapetalae</taxon>
        <taxon>rosids</taxon>
        <taxon>fabids</taxon>
        <taxon>Malpighiales</taxon>
        <taxon>Euphorbiaceae</taxon>
        <taxon>Crotonoideae</taxon>
        <taxon>Manihoteae</taxon>
        <taxon>Manihot</taxon>
    </lineage>
</organism>
<dbReference type="GO" id="GO:0033612">
    <property type="term" value="F:receptor serine/threonine kinase binding"/>
    <property type="evidence" value="ECO:0000318"/>
    <property type="project" value="GO_Central"/>
</dbReference>
<evidence type="ECO:0000256" key="1">
    <source>
        <dbReference type="SAM" id="SignalP"/>
    </source>
</evidence>
<evidence type="ECO:0000313" key="2">
    <source>
        <dbReference type="EMBL" id="OAY33954.1"/>
    </source>
</evidence>
<dbReference type="AlphaFoldDB" id="A0A2C9UTN3"/>
<reference evidence="3" key="1">
    <citation type="journal article" date="2016" name="Nat. Biotechnol.">
        <title>Sequencing wild and cultivated cassava and related species reveals extensive interspecific hybridization and genetic diversity.</title>
        <authorList>
            <person name="Bredeson J.V."/>
            <person name="Lyons J.B."/>
            <person name="Prochnik S.E."/>
            <person name="Wu G.A."/>
            <person name="Ha C.M."/>
            <person name="Edsinger-Gonzales E."/>
            <person name="Grimwood J."/>
            <person name="Schmutz J."/>
            <person name="Rabbi I.Y."/>
            <person name="Egesi C."/>
            <person name="Nauluvula P."/>
            <person name="Lebot V."/>
            <person name="Ndunguru J."/>
            <person name="Mkamilo G."/>
            <person name="Bart R.S."/>
            <person name="Setter T.L."/>
            <person name="Gleadow R.M."/>
            <person name="Kulakow P."/>
            <person name="Ferguson M.E."/>
            <person name="Rounsley S."/>
            <person name="Rokhsar D.S."/>
        </authorList>
    </citation>
    <scope>NUCLEOTIDE SEQUENCE [LARGE SCALE GENOMIC DNA]</scope>
    <source>
        <strain evidence="3">cv. AM560-2</strain>
    </source>
</reference>
<proteinExistence type="predicted"/>
<gene>
    <name evidence="2" type="ORF">MANES_13G138500v8</name>
</gene>
<name>A0A2C9UTN3_MANES</name>
<keyword evidence="1" id="KW-0732">Signal</keyword>